<dbReference type="PRINTS" id="PR00404">
    <property type="entry name" value="MADSDOMAIN"/>
</dbReference>
<dbReference type="PANTHER" id="PTHR11945:SF521">
    <property type="entry name" value="AGAMOUS-LIKE 48-RELATED"/>
    <property type="match status" value="1"/>
</dbReference>
<dbReference type="CDD" id="cd00266">
    <property type="entry name" value="MADS_SRF_like"/>
    <property type="match status" value="1"/>
</dbReference>
<dbReference type="InterPro" id="IPR033897">
    <property type="entry name" value="SRF-like_MADS-box"/>
</dbReference>
<comment type="subcellular location">
    <subcellularLocation>
        <location evidence="1">Nucleus</location>
    </subcellularLocation>
</comment>
<dbReference type="InterPro" id="IPR002100">
    <property type="entry name" value="TF_MADSbox"/>
</dbReference>
<sequence>MRRKKVTLAWISNDSARRASLKKRRLGLMKKMSELTTLCGSKACLIIYSLDESELMAWSSR</sequence>
<keyword evidence="8" id="KW-1185">Reference proteome</keyword>
<dbReference type="PANTHER" id="PTHR11945">
    <property type="entry name" value="MADS BOX PROTEIN"/>
    <property type="match status" value="1"/>
</dbReference>
<keyword evidence="2" id="KW-0805">Transcription regulation</keyword>
<dbReference type="EMBL" id="JARKNE010000003">
    <property type="protein sequence ID" value="KAK5841176.1"/>
    <property type="molecule type" value="Genomic_DNA"/>
</dbReference>
<keyword evidence="4" id="KW-0804">Transcription</keyword>
<organism evidence="7 8">
    <name type="scientific">Gossypium arboreum</name>
    <name type="common">Tree cotton</name>
    <name type="synonym">Gossypium nanking</name>
    <dbReference type="NCBI Taxonomy" id="29729"/>
    <lineage>
        <taxon>Eukaryota</taxon>
        <taxon>Viridiplantae</taxon>
        <taxon>Streptophyta</taxon>
        <taxon>Embryophyta</taxon>
        <taxon>Tracheophyta</taxon>
        <taxon>Spermatophyta</taxon>
        <taxon>Magnoliopsida</taxon>
        <taxon>eudicotyledons</taxon>
        <taxon>Gunneridae</taxon>
        <taxon>Pentapetalae</taxon>
        <taxon>rosids</taxon>
        <taxon>malvids</taxon>
        <taxon>Malvales</taxon>
        <taxon>Malvaceae</taxon>
        <taxon>Malvoideae</taxon>
        <taxon>Gossypium</taxon>
    </lineage>
</organism>
<evidence type="ECO:0000313" key="8">
    <source>
        <dbReference type="Proteomes" id="UP001358586"/>
    </source>
</evidence>
<dbReference type="Proteomes" id="UP001358586">
    <property type="component" value="Chromosome 3"/>
</dbReference>
<evidence type="ECO:0000256" key="3">
    <source>
        <dbReference type="ARBA" id="ARBA00023125"/>
    </source>
</evidence>
<keyword evidence="5" id="KW-0539">Nucleus</keyword>
<dbReference type="PROSITE" id="PS50066">
    <property type="entry name" value="MADS_BOX_2"/>
    <property type="match status" value="1"/>
</dbReference>
<gene>
    <name evidence="7" type="ORF">PVK06_010085</name>
</gene>
<dbReference type="SUPFAM" id="SSF55455">
    <property type="entry name" value="SRF-like"/>
    <property type="match status" value="1"/>
</dbReference>
<protein>
    <recommendedName>
        <fullName evidence="6">MADS-box domain-containing protein</fullName>
    </recommendedName>
</protein>
<evidence type="ECO:0000259" key="6">
    <source>
        <dbReference type="PROSITE" id="PS50066"/>
    </source>
</evidence>
<keyword evidence="3" id="KW-0238">DNA-binding</keyword>
<dbReference type="Pfam" id="PF00319">
    <property type="entry name" value="SRF-TF"/>
    <property type="match status" value="1"/>
</dbReference>
<evidence type="ECO:0000256" key="4">
    <source>
        <dbReference type="ARBA" id="ARBA00023163"/>
    </source>
</evidence>
<dbReference type="InterPro" id="IPR036879">
    <property type="entry name" value="TF_MADSbox_sf"/>
</dbReference>
<dbReference type="Gene3D" id="3.40.1810.10">
    <property type="entry name" value="Transcription factor, MADS-box"/>
    <property type="match status" value="1"/>
</dbReference>
<accession>A0ABR0QQ80</accession>
<comment type="caution">
    <text evidence="7">The sequence shown here is derived from an EMBL/GenBank/DDBJ whole genome shotgun (WGS) entry which is preliminary data.</text>
</comment>
<feature type="domain" description="MADS-box" evidence="6">
    <location>
        <begin position="1"/>
        <end position="49"/>
    </location>
</feature>
<evidence type="ECO:0000256" key="5">
    <source>
        <dbReference type="ARBA" id="ARBA00023242"/>
    </source>
</evidence>
<proteinExistence type="predicted"/>
<reference evidence="7 8" key="1">
    <citation type="submission" date="2023-03" db="EMBL/GenBank/DDBJ databases">
        <title>WGS of Gossypium arboreum.</title>
        <authorList>
            <person name="Yu D."/>
        </authorList>
    </citation>
    <scope>NUCLEOTIDE SEQUENCE [LARGE SCALE GENOMIC DNA]</scope>
    <source>
        <tissue evidence="7">Leaf</tissue>
    </source>
</reference>
<evidence type="ECO:0000313" key="7">
    <source>
        <dbReference type="EMBL" id="KAK5841176.1"/>
    </source>
</evidence>
<evidence type="ECO:0000256" key="2">
    <source>
        <dbReference type="ARBA" id="ARBA00023015"/>
    </source>
</evidence>
<name>A0ABR0QQ80_GOSAR</name>
<dbReference type="SMART" id="SM00432">
    <property type="entry name" value="MADS"/>
    <property type="match status" value="1"/>
</dbReference>
<evidence type="ECO:0000256" key="1">
    <source>
        <dbReference type="ARBA" id="ARBA00004123"/>
    </source>
</evidence>